<sequence length="307" mass="33143">MGRGWKSFEMHARKSLDCHEETVGRNVDIQGDSDGVPPPPPPPPRALEPRRQPRAPSPPPRGPRPAPLGVPRLTRAGSAEKAKRLAGARQMGLKARRAARVAGGGGGRAANPAGGDAAAAGDKEIWKVGLAPGDVKQITLELGARAFKDGTLLLEGSGRDEGLRRTPQGIGLLAKTPLSRPVTRNNAKSPRIQTLIYDALERRRGWALLYHVLVLLELPKRQNWDFAGVLRLCPSAVFTMSLLSPMADDTEKDHDAKLASFKEQDAGVLPMGGVIHGLNKPVLEFILHCSRSKMELQPWMMPTRAPG</sequence>
<evidence type="ECO:0000313" key="3">
    <source>
        <dbReference type="RefSeq" id="XP_004414996.1"/>
    </source>
</evidence>
<feature type="compositionally biased region" description="Pro residues" evidence="1">
    <location>
        <begin position="55"/>
        <end position="68"/>
    </location>
</feature>
<proteinExistence type="predicted"/>
<dbReference type="InParanoid" id="A0A2U3WZ89"/>
<organism evidence="2 3">
    <name type="scientific">Odobenus rosmarus divergens</name>
    <name type="common">Pacific walrus</name>
    <dbReference type="NCBI Taxonomy" id="9708"/>
    <lineage>
        <taxon>Eukaryota</taxon>
        <taxon>Metazoa</taxon>
        <taxon>Chordata</taxon>
        <taxon>Craniata</taxon>
        <taxon>Vertebrata</taxon>
        <taxon>Euteleostomi</taxon>
        <taxon>Mammalia</taxon>
        <taxon>Eutheria</taxon>
        <taxon>Laurasiatheria</taxon>
        <taxon>Carnivora</taxon>
        <taxon>Caniformia</taxon>
        <taxon>Pinnipedia</taxon>
        <taxon>Odobenidae</taxon>
        <taxon>Odobenus</taxon>
    </lineage>
</organism>
<dbReference type="Proteomes" id="UP000245340">
    <property type="component" value="Unplaced"/>
</dbReference>
<feature type="region of interest" description="Disordered" evidence="1">
    <location>
        <begin position="15"/>
        <end position="117"/>
    </location>
</feature>
<evidence type="ECO:0000256" key="1">
    <source>
        <dbReference type="SAM" id="MobiDB-lite"/>
    </source>
</evidence>
<dbReference type="AlphaFoldDB" id="A0A2U3WZ89"/>
<reference evidence="3" key="1">
    <citation type="submission" date="2025-08" db="UniProtKB">
        <authorList>
            <consortium name="RefSeq"/>
        </authorList>
    </citation>
    <scope>IDENTIFICATION</scope>
</reference>
<dbReference type="KEGG" id="oro:101365073"/>
<accession>A0A2U3WZ89</accession>
<dbReference type="STRING" id="9708.A0A2U3WZ89"/>
<dbReference type="RefSeq" id="XP_004414996.1">
    <property type="nucleotide sequence ID" value="XM_004414939.1"/>
</dbReference>
<keyword evidence="2" id="KW-1185">Reference proteome</keyword>
<gene>
    <name evidence="3" type="primary">LOC101365073</name>
</gene>
<evidence type="ECO:0000313" key="2">
    <source>
        <dbReference type="Proteomes" id="UP000245340"/>
    </source>
</evidence>
<protein>
    <submittedName>
        <fullName evidence="3">Uncharacterized protein LOC101365073</fullName>
    </submittedName>
</protein>
<name>A0A2U3WZ89_ODORO</name>
<feature type="compositionally biased region" description="Pro residues" evidence="1">
    <location>
        <begin position="36"/>
        <end position="46"/>
    </location>
</feature>